<name>A0ACC0Q534_RHOML</name>
<keyword evidence="2" id="KW-1185">Reference proteome</keyword>
<gene>
    <name evidence="1" type="ORF">RHMOL_Rhmol01G0239800</name>
</gene>
<reference evidence="1" key="1">
    <citation type="submission" date="2022-02" db="EMBL/GenBank/DDBJ databases">
        <title>Plant Genome Project.</title>
        <authorList>
            <person name="Zhang R.-G."/>
        </authorList>
    </citation>
    <scope>NUCLEOTIDE SEQUENCE</scope>
    <source>
        <strain evidence="1">AT1</strain>
    </source>
</reference>
<dbReference type="EMBL" id="CM046388">
    <property type="protein sequence ID" value="KAI8572936.1"/>
    <property type="molecule type" value="Genomic_DNA"/>
</dbReference>
<evidence type="ECO:0000313" key="1">
    <source>
        <dbReference type="EMBL" id="KAI8572936.1"/>
    </source>
</evidence>
<dbReference type="Proteomes" id="UP001062846">
    <property type="component" value="Chromosome 1"/>
</dbReference>
<evidence type="ECO:0000313" key="2">
    <source>
        <dbReference type="Proteomes" id="UP001062846"/>
    </source>
</evidence>
<comment type="caution">
    <text evidence="1">The sequence shown here is derived from an EMBL/GenBank/DDBJ whole genome shotgun (WGS) entry which is preliminary data.</text>
</comment>
<protein>
    <submittedName>
        <fullName evidence="1">Uncharacterized protein</fullName>
    </submittedName>
</protein>
<sequence>MYHCHTKHPTSDCWSLKRLFKRKQNANELRIGRRDICVDPYLAHRNHDVEVHMAECYPFMYEDEENADSYYYLEEDDEEAWAYIVSCYEITEEFGDGVALVITPDPNASGKAL</sequence>
<organism evidence="1 2">
    <name type="scientific">Rhododendron molle</name>
    <name type="common">Chinese azalea</name>
    <name type="synonym">Azalea mollis</name>
    <dbReference type="NCBI Taxonomy" id="49168"/>
    <lineage>
        <taxon>Eukaryota</taxon>
        <taxon>Viridiplantae</taxon>
        <taxon>Streptophyta</taxon>
        <taxon>Embryophyta</taxon>
        <taxon>Tracheophyta</taxon>
        <taxon>Spermatophyta</taxon>
        <taxon>Magnoliopsida</taxon>
        <taxon>eudicotyledons</taxon>
        <taxon>Gunneridae</taxon>
        <taxon>Pentapetalae</taxon>
        <taxon>asterids</taxon>
        <taxon>Ericales</taxon>
        <taxon>Ericaceae</taxon>
        <taxon>Ericoideae</taxon>
        <taxon>Rhodoreae</taxon>
        <taxon>Rhododendron</taxon>
    </lineage>
</organism>
<proteinExistence type="predicted"/>
<accession>A0ACC0Q534</accession>